<dbReference type="RefSeq" id="WP_174589001.1">
    <property type="nucleotide sequence ID" value="NZ_ASQP01000536.1"/>
</dbReference>
<evidence type="ECO:0000313" key="2">
    <source>
        <dbReference type="Proteomes" id="UP000186168"/>
    </source>
</evidence>
<gene>
    <name evidence="1" type="ORF">SPAR_41534</name>
</gene>
<dbReference type="GeneID" id="96743031"/>
<organism evidence="1 2">
    <name type="scientific">Streptomyces sparsogenes DSM 40356</name>
    <dbReference type="NCBI Taxonomy" id="1331668"/>
    <lineage>
        <taxon>Bacteria</taxon>
        <taxon>Bacillati</taxon>
        <taxon>Actinomycetota</taxon>
        <taxon>Actinomycetes</taxon>
        <taxon>Kitasatosporales</taxon>
        <taxon>Streptomycetaceae</taxon>
        <taxon>Streptomyces</taxon>
    </lineage>
</organism>
<dbReference type="Proteomes" id="UP000186168">
    <property type="component" value="Unassembled WGS sequence"/>
</dbReference>
<evidence type="ECO:0000313" key="1">
    <source>
        <dbReference type="EMBL" id="OMI33416.1"/>
    </source>
</evidence>
<accession>A0A1R1S596</accession>
<dbReference type="EMBL" id="ASQP01000536">
    <property type="protein sequence ID" value="OMI33416.1"/>
    <property type="molecule type" value="Genomic_DNA"/>
</dbReference>
<dbReference type="STRING" id="67365.GCA_001704635_05432"/>
<evidence type="ECO:0008006" key="3">
    <source>
        <dbReference type="Google" id="ProtNLM"/>
    </source>
</evidence>
<proteinExistence type="predicted"/>
<sequence>MSTREMLLGAAALKSLRKARGWSLADTSRALISTARRLGQPLDSSAASVQRSVARWESATRPILPGDRYQLLLAHLYARGADGHIALGPGSDFAELLDALAHLGEAEARLSDLRALLIRTATDGGTGVLALLGPATRLSLAAALTDPTRVDEALIDGLRTVVGDVNAHVGSLPFARLQLLLAPVVESCQRLLVGDVPAPLLPELRTVAAQAYTLGGRLAFETRDDHASRALYAAATATAGQLDARWRRAVVHMSHALVTLYSAPGMEAARMLIDAAVRDARTGDSVRVRARAHALQAEVAARAGSERHARTALSLAWYDLDLDRDGEGDPAPTSFSPDHLRGFEGLCELYVGDAAAAHASFADSAAALGSPRESVQRAIVSTDQALACIRLDAPERAADLLHSCVESAASTGGRVPALRLRQARKELRPWRREDFVADLDDHLIEILGS</sequence>
<protein>
    <recommendedName>
        <fullName evidence="3">Transcriptional regulator</fullName>
    </recommendedName>
</protein>
<comment type="caution">
    <text evidence="1">The sequence shown here is derived from an EMBL/GenBank/DDBJ whole genome shotgun (WGS) entry which is preliminary data.</text>
</comment>
<dbReference type="AlphaFoldDB" id="A0A1R1S596"/>
<keyword evidence="2" id="KW-1185">Reference proteome</keyword>
<reference evidence="1 2" key="1">
    <citation type="submission" date="2013-05" db="EMBL/GenBank/DDBJ databases">
        <title>Genome sequence of Streptomyces sparsogenes DSM 40356.</title>
        <authorList>
            <person name="Coyne S."/>
            <person name="Seebeck F.P."/>
        </authorList>
    </citation>
    <scope>NUCLEOTIDE SEQUENCE [LARGE SCALE GENOMIC DNA]</scope>
    <source>
        <strain evidence="1 2">DSM 40356</strain>
    </source>
</reference>
<name>A0A1R1S596_9ACTN</name>